<gene>
    <name evidence="1" type="ORF">ACZ87_00629</name>
</gene>
<keyword evidence="2" id="KW-1185">Reference proteome</keyword>
<reference evidence="1" key="1">
    <citation type="submission" date="2018-04" db="EMBL/GenBank/DDBJ databases">
        <title>Genomes of the Obligate Erwinia dacicola and Facultative Enterobacter sp. OLF Endosymbionts of the Olive Fruit fly, Bactrocera oleae.</title>
        <authorList>
            <person name="Estes A.M."/>
            <person name="Hearn D.J."/>
            <person name="Agarwal S."/>
            <person name="Pierson E.A."/>
            <person name="Dunning-Hotopp J.C."/>
        </authorList>
    </citation>
    <scope>NUCLEOTIDE SEQUENCE [LARGE SCALE GENOMIC DNA]</scope>
    <source>
        <strain evidence="1">Oroville</strain>
    </source>
</reference>
<dbReference type="Proteomes" id="UP000244334">
    <property type="component" value="Unassembled WGS sequence"/>
</dbReference>
<organism evidence="1 2">
    <name type="scientific">Candidatus Erwinia dacicola</name>
    <dbReference type="NCBI Taxonomy" id="252393"/>
    <lineage>
        <taxon>Bacteria</taxon>
        <taxon>Pseudomonadati</taxon>
        <taxon>Pseudomonadota</taxon>
        <taxon>Gammaproteobacteria</taxon>
        <taxon>Enterobacterales</taxon>
        <taxon>Erwiniaceae</taxon>
        <taxon>Erwinia</taxon>
    </lineage>
</organism>
<proteinExistence type="predicted"/>
<dbReference type="EMBL" id="LJAM02000028">
    <property type="protein sequence ID" value="RAP72529.1"/>
    <property type="molecule type" value="Genomic_DNA"/>
</dbReference>
<dbReference type="AlphaFoldDB" id="A0A328TPN0"/>
<name>A0A328TPN0_9GAMM</name>
<protein>
    <submittedName>
        <fullName evidence="1">Uncharacterized protein</fullName>
    </submittedName>
</protein>
<evidence type="ECO:0000313" key="1">
    <source>
        <dbReference type="EMBL" id="RAP72529.1"/>
    </source>
</evidence>
<accession>A0A328TPN0</accession>
<evidence type="ECO:0000313" key="2">
    <source>
        <dbReference type="Proteomes" id="UP000244334"/>
    </source>
</evidence>
<comment type="caution">
    <text evidence="1">The sequence shown here is derived from an EMBL/GenBank/DDBJ whole genome shotgun (WGS) entry which is preliminary data.</text>
</comment>
<sequence length="54" mass="5840">MHIRIPLGRYNVTDSLAACCCMSPEFSDEGETLTGMTSGTIDSMGCCASPYFMH</sequence>